<gene>
    <name evidence="3" type="ORF">SAMN04488132_101290</name>
</gene>
<name>A0A1T4JXT3_9BACT</name>
<evidence type="ECO:0000259" key="2">
    <source>
        <dbReference type="Pfam" id="PF10988"/>
    </source>
</evidence>
<accession>A0A1T4JXT3</accession>
<feature type="domain" description="Putative auto-transporter adhesin head GIN" evidence="2">
    <location>
        <begin position="61"/>
        <end position="196"/>
    </location>
</feature>
<reference evidence="3 4" key="1">
    <citation type="submission" date="2017-02" db="EMBL/GenBank/DDBJ databases">
        <authorList>
            <person name="Peterson S.W."/>
        </authorList>
    </citation>
    <scope>NUCLEOTIDE SEQUENCE [LARGE SCALE GENOMIC DNA]</scope>
    <source>
        <strain evidence="3 4">DSM 22335</strain>
    </source>
</reference>
<protein>
    <recommendedName>
        <fullName evidence="2">Putative auto-transporter adhesin head GIN domain-containing protein</fullName>
    </recommendedName>
</protein>
<evidence type="ECO:0000313" key="4">
    <source>
        <dbReference type="Proteomes" id="UP000190888"/>
    </source>
</evidence>
<dbReference type="Proteomes" id="UP000190888">
    <property type="component" value="Unassembled WGS sequence"/>
</dbReference>
<dbReference type="STRING" id="413434.SAMN04488132_101290"/>
<dbReference type="AlphaFoldDB" id="A0A1T4JXT3"/>
<feature type="chain" id="PRO_5012256196" description="Putative auto-transporter adhesin head GIN domain-containing protein" evidence="1">
    <location>
        <begin position="23"/>
        <end position="228"/>
    </location>
</feature>
<dbReference type="RefSeq" id="WP_078829634.1">
    <property type="nucleotide sequence ID" value="NZ_FUWH01000001.1"/>
</dbReference>
<proteinExistence type="predicted"/>
<sequence>MKKSNLTITLALLMFVATLATANFKIQSEYKNNRITPVSSTRALPAFSHIVWKENITNASNENYRISVNQGSKSEISSSFSEEELPVTLTVRNDTLYILAKDSLEKRYSAFLGDLYTAELKSITASNHQISLKGDRTQILAVSASGKAEIKLADIKVQQLDINAADKASVAVTGTDTIPQANISIGQKSRFSASDVFFANNLFSAGDSATIQLSGRAMKSFNTGLKKP</sequence>
<dbReference type="Pfam" id="PF10988">
    <property type="entry name" value="DUF2807"/>
    <property type="match status" value="1"/>
</dbReference>
<keyword evidence="4" id="KW-1185">Reference proteome</keyword>
<evidence type="ECO:0000256" key="1">
    <source>
        <dbReference type="SAM" id="SignalP"/>
    </source>
</evidence>
<keyword evidence="1" id="KW-0732">Signal</keyword>
<feature type="signal peptide" evidence="1">
    <location>
        <begin position="1"/>
        <end position="22"/>
    </location>
</feature>
<evidence type="ECO:0000313" key="3">
    <source>
        <dbReference type="EMBL" id="SJZ34919.1"/>
    </source>
</evidence>
<dbReference type="InterPro" id="IPR021255">
    <property type="entry name" value="DUF2807"/>
</dbReference>
<dbReference type="Gene3D" id="2.160.20.120">
    <property type="match status" value="1"/>
</dbReference>
<organism evidence="3 4">
    <name type="scientific">Sediminibacterium ginsengisoli</name>
    <dbReference type="NCBI Taxonomy" id="413434"/>
    <lineage>
        <taxon>Bacteria</taxon>
        <taxon>Pseudomonadati</taxon>
        <taxon>Bacteroidota</taxon>
        <taxon>Chitinophagia</taxon>
        <taxon>Chitinophagales</taxon>
        <taxon>Chitinophagaceae</taxon>
        <taxon>Sediminibacterium</taxon>
    </lineage>
</organism>
<dbReference type="EMBL" id="FUWH01000001">
    <property type="protein sequence ID" value="SJZ34919.1"/>
    <property type="molecule type" value="Genomic_DNA"/>
</dbReference>